<proteinExistence type="predicted"/>
<dbReference type="EMBL" id="QGKX02001621">
    <property type="protein sequence ID" value="KAF3500617.1"/>
    <property type="molecule type" value="Genomic_DNA"/>
</dbReference>
<gene>
    <name evidence="1" type="ORF">F2Q69_00043517</name>
</gene>
<sequence length="52" mass="5630">MRSLIPVTSEISPTSNFAANLAPSTLQFTAECPRVCYAPPGVHLPRDGRTCR</sequence>
<accession>A0A8S9NFG7</accession>
<comment type="caution">
    <text evidence="1">The sequence shown here is derived from an EMBL/GenBank/DDBJ whole genome shotgun (WGS) entry which is preliminary data.</text>
</comment>
<protein>
    <submittedName>
        <fullName evidence="1">Uncharacterized protein</fullName>
    </submittedName>
</protein>
<dbReference type="Proteomes" id="UP000712600">
    <property type="component" value="Unassembled WGS sequence"/>
</dbReference>
<reference evidence="1" key="1">
    <citation type="submission" date="2019-12" db="EMBL/GenBank/DDBJ databases">
        <title>Genome sequencing and annotation of Brassica cretica.</title>
        <authorList>
            <person name="Studholme D.J."/>
            <person name="Sarris P."/>
        </authorList>
    </citation>
    <scope>NUCLEOTIDE SEQUENCE</scope>
    <source>
        <strain evidence="1">PFS-109/04</strain>
        <tissue evidence="1">Leaf</tissue>
    </source>
</reference>
<evidence type="ECO:0000313" key="1">
    <source>
        <dbReference type="EMBL" id="KAF3500617.1"/>
    </source>
</evidence>
<evidence type="ECO:0000313" key="2">
    <source>
        <dbReference type="Proteomes" id="UP000712600"/>
    </source>
</evidence>
<dbReference type="AlphaFoldDB" id="A0A8S9NFG7"/>
<name>A0A8S9NFG7_BRACR</name>
<organism evidence="1 2">
    <name type="scientific">Brassica cretica</name>
    <name type="common">Mustard</name>
    <dbReference type="NCBI Taxonomy" id="69181"/>
    <lineage>
        <taxon>Eukaryota</taxon>
        <taxon>Viridiplantae</taxon>
        <taxon>Streptophyta</taxon>
        <taxon>Embryophyta</taxon>
        <taxon>Tracheophyta</taxon>
        <taxon>Spermatophyta</taxon>
        <taxon>Magnoliopsida</taxon>
        <taxon>eudicotyledons</taxon>
        <taxon>Gunneridae</taxon>
        <taxon>Pentapetalae</taxon>
        <taxon>rosids</taxon>
        <taxon>malvids</taxon>
        <taxon>Brassicales</taxon>
        <taxon>Brassicaceae</taxon>
        <taxon>Brassiceae</taxon>
        <taxon>Brassica</taxon>
    </lineage>
</organism>